<keyword evidence="2" id="KW-1185">Reference proteome</keyword>
<proteinExistence type="predicted"/>
<sequence length="107" mass="11645">MAKDYTAPPPPPSYYSAVSGPSSSHSQQQPYYPQQQPYPPPPAFGVPMAPPGNLNAQWGADYQNQRTSHWHPVGIHAHEKPTVYARAHLLLVSSGALNKFGDEANPV</sequence>
<reference evidence="1" key="2">
    <citation type="journal article" date="2022" name="New Phytol.">
        <title>Evolutionary transition to the ectomycorrhizal habit in the genomes of a hyperdiverse lineage of mushroom-forming fungi.</title>
        <authorList>
            <person name="Looney B."/>
            <person name="Miyauchi S."/>
            <person name="Morin E."/>
            <person name="Drula E."/>
            <person name="Courty P.E."/>
            <person name="Kohler A."/>
            <person name="Kuo A."/>
            <person name="LaButti K."/>
            <person name="Pangilinan J."/>
            <person name="Lipzen A."/>
            <person name="Riley R."/>
            <person name="Andreopoulos W."/>
            <person name="He G."/>
            <person name="Johnson J."/>
            <person name="Nolan M."/>
            <person name="Tritt A."/>
            <person name="Barry K.W."/>
            <person name="Grigoriev I.V."/>
            <person name="Nagy L.G."/>
            <person name="Hibbett D."/>
            <person name="Henrissat B."/>
            <person name="Matheny P.B."/>
            <person name="Labbe J."/>
            <person name="Martin F.M."/>
        </authorList>
    </citation>
    <scope>NUCLEOTIDE SEQUENCE</scope>
    <source>
        <strain evidence="1">FP105234-sp</strain>
    </source>
</reference>
<reference evidence="1" key="1">
    <citation type="submission" date="2021-02" db="EMBL/GenBank/DDBJ databases">
        <authorList>
            <consortium name="DOE Joint Genome Institute"/>
            <person name="Ahrendt S."/>
            <person name="Looney B.P."/>
            <person name="Miyauchi S."/>
            <person name="Morin E."/>
            <person name="Drula E."/>
            <person name="Courty P.E."/>
            <person name="Chicoki N."/>
            <person name="Fauchery L."/>
            <person name="Kohler A."/>
            <person name="Kuo A."/>
            <person name="Labutti K."/>
            <person name="Pangilinan J."/>
            <person name="Lipzen A."/>
            <person name="Riley R."/>
            <person name="Andreopoulos W."/>
            <person name="He G."/>
            <person name="Johnson J."/>
            <person name="Barry K.W."/>
            <person name="Grigoriev I.V."/>
            <person name="Nagy L."/>
            <person name="Hibbett D."/>
            <person name="Henrissat B."/>
            <person name="Matheny P.B."/>
            <person name="Labbe J."/>
            <person name="Martin F."/>
        </authorList>
    </citation>
    <scope>NUCLEOTIDE SEQUENCE</scope>
    <source>
        <strain evidence="1">FP105234-sp</strain>
    </source>
</reference>
<gene>
    <name evidence="1" type="ORF">FA95DRAFT_1568407</name>
</gene>
<evidence type="ECO:0000313" key="2">
    <source>
        <dbReference type="Proteomes" id="UP000814033"/>
    </source>
</evidence>
<protein>
    <submittedName>
        <fullName evidence="1">Uncharacterized protein</fullName>
    </submittedName>
</protein>
<dbReference type="Proteomes" id="UP000814033">
    <property type="component" value="Unassembled WGS sequence"/>
</dbReference>
<organism evidence="1 2">
    <name type="scientific">Auriscalpium vulgare</name>
    <dbReference type="NCBI Taxonomy" id="40419"/>
    <lineage>
        <taxon>Eukaryota</taxon>
        <taxon>Fungi</taxon>
        <taxon>Dikarya</taxon>
        <taxon>Basidiomycota</taxon>
        <taxon>Agaricomycotina</taxon>
        <taxon>Agaricomycetes</taxon>
        <taxon>Russulales</taxon>
        <taxon>Auriscalpiaceae</taxon>
        <taxon>Auriscalpium</taxon>
    </lineage>
</organism>
<name>A0ACB8SDC0_9AGAM</name>
<comment type="caution">
    <text evidence="1">The sequence shown here is derived from an EMBL/GenBank/DDBJ whole genome shotgun (WGS) entry which is preliminary data.</text>
</comment>
<dbReference type="EMBL" id="MU275838">
    <property type="protein sequence ID" value="KAI0054162.1"/>
    <property type="molecule type" value="Genomic_DNA"/>
</dbReference>
<evidence type="ECO:0000313" key="1">
    <source>
        <dbReference type="EMBL" id="KAI0054162.1"/>
    </source>
</evidence>
<accession>A0ACB8SDC0</accession>